<evidence type="ECO:0000313" key="2">
    <source>
        <dbReference type="EMBL" id="AAM37070.1"/>
    </source>
</evidence>
<feature type="region of interest" description="Disordered" evidence="1">
    <location>
        <begin position="1"/>
        <end position="26"/>
    </location>
</feature>
<sequence>MLLTSSAPCQQPGSLGCRGIRPARSTSPLRIGPRTSAFLAPMPFHPPPAGTSIPRGLDCLAFSRSLSMSQPSRFGQLALAYAGKLLPLQVLHSAAGHYIGTRDFDGPVSRESNEYFRSEATAKRALERGGWSQMSNP</sequence>
<protein>
    <submittedName>
        <fullName evidence="2">Uncharacterized protein</fullName>
    </submittedName>
</protein>
<evidence type="ECO:0000313" key="3">
    <source>
        <dbReference type="Proteomes" id="UP000000576"/>
    </source>
</evidence>
<proteinExistence type="predicted"/>
<name>A0AAI7ZFQ3_XANAC</name>
<dbReference type="KEGG" id="xac:XAC2217"/>
<organism evidence="2 3">
    <name type="scientific">Xanthomonas axonopodis pv. citri (strain 306)</name>
    <dbReference type="NCBI Taxonomy" id="190486"/>
    <lineage>
        <taxon>Bacteria</taxon>
        <taxon>Pseudomonadati</taxon>
        <taxon>Pseudomonadota</taxon>
        <taxon>Gammaproteobacteria</taxon>
        <taxon>Lysobacterales</taxon>
        <taxon>Lysobacteraceae</taxon>
        <taxon>Xanthomonas</taxon>
    </lineage>
</organism>
<evidence type="ECO:0000256" key="1">
    <source>
        <dbReference type="SAM" id="MobiDB-lite"/>
    </source>
</evidence>
<gene>
    <name evidence="2" type="ordered locus">XAC2217</name>
</gene>
<accession>A0AAI7ZFQ3</accession>
<dbReference type="EMBL" id="AE008923">
    <property type="protein sequence ID" value="AAM37070.1"/>
    <property type="molecule type" value="Genomic_DNA"/>
</dbReference>
<dbReference type="AlphaFoldDB" id="A0AAI7ZFQ3"/>
<feature type="compositionally biased region" description="Polar residues" evidence="1">
    <location>
        <begin position="1"/>
        <end position="13"/>
    </location>
</feature>
<dbReference type="Proteomes" id="UP000000576">
    <property type="component" value="Chromosome"/>
</dbReference>
<reference evidence="2 3" key="1">
    <citation type="journal article" date="2002" name="Nature">
        <title>Comparison of the genomes of two Xanthomonas pathogens with differing host specificities.</title>
        <authorList>
            <person name="da Silva A.C."/>
            <person name="Ferro J.A."/>
            <person name="Reinach F.C."/>
            <person name="Farah C.S."/>
            <person name="Furlan L.R."/>
            <person name="Quaggio R.B."/>
            <person name="Monteiro-Vitorello C.B."/>
            <person name="Van Sluys M.A."/>
            <person name="Almeida N.F."/>
            <person name="Alves L.M."/>
            <person name="do Amaral A.M."/>
            <person name="Bertolini M.C."/>
            <person name="Camargo L.E."/>
            <person name="Camarotte G."/>
            <person name="Cannavan F."/>
            <person name="Cardozo J."/>
            <person name="Chambergo F."/>
            <person name="Ciapina L.P."/>
            <person name="Cicarelli R.M."/>
            <person name="Coutinho L.L."/>
            <person name="Cursino-Santos J.R."/>
            <person name="El-Dorry H."/>
            <person name="Faria J.B."/>
            <person name="Ferreira A.J."/>
            <person name="Ferreira R.C."/>
            <person name="Ferro M.I."/>
            <person name="Formighieri E.F."/>
            <person name="Franco M.C."/>
            <person name="Greggio C.C."/>
            <person name="Gruber A."/>
            <person name="Katsuyama A.M."/>
            <person name="Kishi L.T."/>
            <person name="Leite R.P."/>
            <person name="Lemos E.G."/>
            <person name="Lemos M.V."/>
            <person name="Locali E.C."/>
            <person name="Machado M.A."/>
            <person name="Madeira A.M."/>
            <person name="Martinez-Rossi N.M."/>
            <person name="Martins E.C."/>
            <person name="Meidanis J."/>
            <person name="Menck C.F."/>
            <person name="Miyaki C.Y."/>
            <person name="Moon D.H."/>
            <person name="Moreira L.M."/>
            <person name="Novo M.T."/>
            <person name="Okura V.K."/>
            <person name="Oliveira M.C."/>
            <person name="Oliveira V.R."/>
            <person name="Pereira H.A."/>
            <person name="Rossi A."/>
            <person name="Sena J.A."/>
            <person name="Silva C."/>
            <person name="de Souza R.F."/>
            <person name="Spinola L.A."/>
            <person name="Takita M.A."/>
            <person name="Tamura R.E."/>
            <person name="Teixeira E.C."/>
            <person name="Tezza R.I."/>
            <person name="Trindade dos Santos M."/>
            <person name="Truffi D."/>
            <person name="Tsai S.M."/>
            <person name="White F.F."/>
            <person name="Setubal J.C."/>
            <person name="Kitajima J.P."/>
        </authorList>
    </citation>
    <scope>NUCLEOTIDE SEQUENCE [LARGE SCALE GENOMIC DNA]</scope>
    <source>
        <strain evidence="2 3">306</strain>
    </source>
</reference>